<dbReference type="Proteomes" id="UP001549321">
    <property type="component" value="Unassembled WGS sequence"/>
</dbReference>
<organism evidence="2 3">
    <name type="scientific">Kaistia defluvii</name>
    <dbReference type="NCBI Taxonomy" id="410841"/>
    <lineage>
        <taxon>Bacteria</taxon>
        <taxon>Pseudomonadati</taxon>
        <taxon>Pseudomonadota</taxon>
        <taxon>Alphaproteobacteria</taxon>
        <taxon>Hyphomicrobiales</taxon>
        <taxon>Kaistiaceae</taxon>
        <taxon>Kaistia</taxon>
    </lineage>
</organism>
<sequence>MSFNLGSSAAGKGRLARGFDGWRSSPDDRVSRKTAPKQRDGDRRSSSDRLVSKATRSSQGHGIGMMVMNSRRPLVADQSEVVPAGGKADDGSNPGLQLVLAAPMEYCSNGGRHHFQQAQRTKSPIQYSKVLPSKLFILRILNQHAQYHGNLRLATDRPIC</sequence>
<evidence type="ECO:0000313" key="3">
    <source>
        <dbReference type="Proteomes" id="UP001549321"/>
    </source>
</evidence>
<evidence type="ECO:0000256" key="1">
    <source>
        <dbReference type="SAM" id="MobiDB-lite"/>
    </source>
</evidence>
<reference evidence="2 3" key="1">
    <citation type="submission" date="2024-06" db="EMBL/GenBank/DDBJ databases">
        <title>Sorghum-associated microbial communities from plants grown in Nebraska, USA.</title>
        <authorList>
            <person name="Schachtman D."/>
        </authorList>
    </citation>
    <scope>NUCLEOTIDE SEQUENCE [LARGE SCALE GENOMIC DNA]</scope>
    <source>
        <strain evidence="2 3">3207</strain>
    </source>
</reference>
<dbReference type="RefSeq" id="WP_354550738.1">
    <property type="nucleotide sequence ID" value="NZ_JBEPSM010000001.1"/>
</dbReference>
<protein>
    <submittedName>
        <fullName evidence="2">Uncharacterized protein</fullName>
    </submittedName>
</protein>
<evidence type="ECO:0000313" key="2">
    <source>
        <dbReference type="EMBL" id="MET4634109.1"/>
    </source>
</evidence>
<keyword evidence="3" id="KW-1185">Reference proteome</keyword>
<comment type="caution">
    <text evidence="2">The sequence shown here is derived from an EMBL/GenBank/DDBJ whole genome shotgun (WGS) entry which is preliminary data.</text>
</comment>
<feature type="region of interest" description="Disordered" evidence="1">
    <location>
        <begin position="1"/>
        <end position="70"/>
    </location>
</feature>
<accession>A0ABV2QYP6</accession>
<name>A0ABV2QYP6_9HYPH</name>
<proteinExistence type="predicted"/>
<feature type="compositionally biased region" description="Basic and acidic residues" evidence="1">
    <location>
        <begin position="25"/>
        <end position="51"/>
    </location>
</feature>
<gene>
    <name evidence="2" type="ORF">ABIE08_002022</name>
</gene>
<dbReference type="EMBL" id="JBEPSM010000001">
    <property type="protein sequence ID" value="MET4634109.1"/>
    <property type="molecule type" value="Genomic_DNA"/>
</dbReference>